<dbReference type="Pfam" id="PF01380">
    <property type="entry name" value="SIS"/>
    <property type="match status" value="1"/>
</dbReference>
<gene>
    <name evidence="3" type="ORF">SAMN04488522_102865</name>
</gene>
<dbReference type="InterPro" id="IPR001347">
    <property type="entry name" value="SIS_dom"/>
</dbReference>
<dbReference type="PROSITE" id="PS51464">
    <property type="entry name" value="SIS"/>
    <property type="match status" value="1"/>
</dbReference>
<dbReference type="AlphaFoldDB" id="A0A1M5AS38"/>
<feature type="domain" description="SIS" evidence="2">
    <location>
        <begin position="49"/>
        <end position="191"/>
    </location>
</feature>
<dbReference type="InterPro" id="IPR046348">
    <property type="entry name" value="SIS_dom_sf"/>
</dbReference>
<keyword evidence="4" id="KW-1185">Reference proteome</keyword>
<organism evidence="3 4">
    <name type="scientific">Pedobacter caeni</name>
    <dbReference type="NCBI Taxonomy" id="288992"/>
    <lineage>
        <taxon>Bacteria</taxon>
        <taxon>Pseudomonadati</taxon>
        <taxon>Bacteroidota</taxon>
        <taxon>Sphingobacteriia</taxon>
        <taxon>Sphingobacteriales</taxon>
        <taxon>Sphingobacteriaceae</taxon>
        <taxon>Pedobacter</taxon>
    </lineage>
</organism>
<dbReference type="SUPFAM" id="SSF53697">
    <property type="entry name" value="SIS domain"/>
    <property type="match status" value="1"/>
</dbReference>
<dbReference type="STRING" id="288992.SAMN04488522_102865"/>
<evidence type="ECO:0000313" key="3">
    <source>
        <dbReference type="EMBL" id="SHF33060.1"/>
    </source>
</evidence>
<dbReference type="Gene3D" id="3.40.50.10490">
    <property type="entry name" value="Glucose-6-phosphate isomerase like protein, domain 1"/>
    <property type="match status" value="1"/>
</dbReference>
<dbReference type="CDD" id="cd05005">
    <property type="entry name" value="SIS_PHI"/>
    <property type="match status" value="1"/>
</dbReference>
<reference evidence="4" key="1">
    <citation type="submission" date="2016-11" db="EMBL/GenBank/DDBJ databases">
        <authorList>
            <person name="Varghese N."/>
            <person name="Submissions S."/>
        </authorList>
    </citation>
    <scope>NUCLEOTIDE SEQUENCE [LARGE SCALE GENOMIC DNA]</scope>
    <source>
        <strain evidence="4">DSM 16990</strain>
    </source>
</reference>
<proteinExistence type="inferred from homology"/>
<dbReference type="Proteomes" id="UP000184287">
    <property type="component" value="Unassembled WGS sequence"/>
</dbReference>
<dbReference type="NCBIfam" id="TIGR03127">
    <property type="entry name" value="RuMP_HxlB"/>
    <property type="match status" value="1"/>
</dbReference>
<dbReference type="PANTHER" id="PTHR43443">
    <property type="entry name" value="3-HEXULOSE-6-PHOSPHATE ISOMERASE"/>
    <property type="match status" value="1"/>
</dbReference>
<evidence type="ECO:0000313" key="4">
    <source>
        <dbReference type="Proteomes" id="UP000184287"/>
    </source>
</evidence>
<dbReference type="GO" id="GO:0016853">
    <property type="term" value="F:isomerase activity"/>
    <property type="evidence" value="ECO:0007669"/>
    <property type="project" value="UniProtKB-KW"/>
</dbReference>
<comment type="similarity">
    <text evidence="1">Belongs to the SIS family. PHI subfamily.</text>
</comment>
<dbReference type="GO" id="GO:1901135">
    <property type="term" value="P:carbohydrate derivative metabolic process"/>
    <property type="evidence" value="ECO:0007669"/>
    <property type="project" value="InterPro"/>
</dbReference>
<dbReference type="PANTHER" id="PTHR43443:SF1">
    <property type="entry name" value="3-HEXULOSE-6-PHOSPHATE ISOMERASE"/>
    <property type="match status" value="1"/>
</dbReference>
<protein>
    <submittedName>
        <fullName evidence="3">3-hexulose-6-phosphate isomerase</fullName>
    </submittedName>
</protein>
<dbReference type="GO" id="GO:0097367">
    <property type="term" value="F:carbohydrate derivative binding"/>
    <property type="evidence" value="ECO:0007669"/>
    <property type="project" value="InterPro"/>
</dbReference>
<keyword evidence="3" id="KW-0413">Isomerase</keyword>
<name>A0A1M5AS38_9SPHI</name>
<sequence>MGKIPLRHQKQKKMEEQEFSNEIRTNLELILKEQLELSAKTDYRQVAAFIPFVYQSERIFLSAAGRSGLALKAAAMRLMHFGLQVFVVGEITAPAIGAGDLLIVASGSGTTSSVLTAAEKAVKAGAKVLAFSTTLTSPLAKLAAHTIIIPAAQKEDHGKSISAQYAGSLFEQGLWLLTDAIFQTMWAEKGIPAEQLWKRHANLE</sequence>
<dbReference type="InterPro" id="IPR017552">
    <property type="entry name" value="PHI/rmpB"/>
</dbReference>
<accession>A0A1M5AS38</accession>
<dbReference type="EMBL" id="FQUQ01000002">
    <property type="protein sequence ID" value="SHF33060.1"/>
    <property type="molecule type" value="Genomic_DNA"/>
</dbReference>
<evidence type="ECO:0000256" key="1">
    <source>
        <dbReference type="ARBA" id="ARBA00009235"/>
    </source>
</evidence>
<evidence type="ECO:0000259" key="2">
    <source>
        <dbReference type="PROSITE" id="PS51464"/>
    </source>
</evidence>